<dbReference type="HOGENOM" id="CLU_139554_0_0_2"/>
<organism evidence="1 2">
    <name type="scientific">Methanocella conradii (strain DSM 24694 / JCM 17849 / CGMCC 1.5162 / HZ254)</name>
    <dbReference type="NCBI Taxonomy" id="1041930"/>
    <lineage>
        <taxon>Archaea</taxon>
        <taxon>Methanobacteriati</taxon>
        <taxon>Methanobacteriota</taxon>
        <taxon>Stenosarchaea group</taxon>
        <taxon>Methanomicrobia</taxon>
        <taxon>Methanocellales</taxon>
        <taxon>Methanocellaceae</taxon>
        <taxon>Methanocella</taxon>
    </lineage>
</organism>
<dbReference type="Proteomes" id="UP000005233">
    <property type="component" value="Chromosome"/>
</dbReference>
<protein>
    <submittedName>
        <fullName evidence="1">Uncharacterized protein</fullName>
    </submittedName>
</protein>
<dbReference type="KEGG" id="mez:Mtc_1203"/>
<accession>H8I8Q2</accession>
<dbReference type="GeneID" id="11971329"/>
<sequence>MDRLYYRFPQKVDLERHYGFNRDLKYLTRVMASMYGKSGHMEFDTVGPNVKRNPGTVKARRDVTVHIVENKLDFKPLSQITLPAILPEVPEKGTVDYRVTVGYTYMDKNYDKMSLVDDVFLVRATLDGDLTLKIAGIHGQGRTLPEEVADTIETVMEHFKE</sequence>
<dbReference type="STRING" id="1041930.Mtc_1203"/>
<evidence type="ECO:0000313" key="1">
    <source>
        <dbReference type="EMBL" id="AFC99956.1"/>
    </source>
</evidence>
<dbReference type="EMBL" id="CP003243">
    <property type="protein sequence ID" value="AFC99956.1"/>
    <property type="molecule type" value="Genomic_DNA"/>
</dbReference>
<reference evidence="1 2" key="1">
    <citation type="journal article" date="2012" name="J. Bacteriol.">
        <title>Complete genome sequence of a thermophilic methanogen, Methanocella conradii HZ254, isolated from Chinese rice field soil.</title>
        <authorList>
            <person name="Lu Z."/>
            <person name="Lu Y."/>
        </authorList>
    </citation>
    <scope>NUCLEOTIDE SEQUENCE [LARGE SCALE GENOMIC DNA]</scope>
    <source>
        <strain evidence="2">DSM 24694 / JCM 17849 / CGMCC 1.5162 / HZ254</strain>
    </source>
</reference>
<keyword evidence="2" id="KW-1185">Reference proteome</keyword>
<name>H8I8Q2_METCZ</name>
<dbReference type="eggNOG" id="arCOG06570">
    <property type="taxonomic scope" value="Archaea"/>
</dbReference>
<dbReference type="OrthoDB" id="104780at2157"/>
<dbReference type="AlphaFoldDB" id="H8I8Q2"/>
<gene>
    <name evidence="1" type="ordered locus">Mtc_1203</name>
</gene>
<dbReference type="RefSeq" id="WP_014405794.1">
    <property type="nucleotide sequence ID" value="NC_017034.1"/>
</dbReference>
<proteinExistence type="predicted"/>
<evidence type="ECO:0000313" key="2">
    <source>
        <dbReference type="Proteomes" id="UP000005233"/>
    </source>
</evidence>